<proteinExistence type="predicted"/>
<dbReference type="PANTHER" id="PTHR33608">
    <property type="entry name" value="BLL2464 PROTEIN"/>
    <property type="match status" value="1"/>
</dbReference>
<dbReference type="CDD" id="cd00198">
    <property type="entry name" value="vWFA"/>
    <property type="match status" value="1"/>
</dbReference>
<dbReference type="EMBL" id="AP017928">
    <property type="protein sequence ID" value="BBA33391.1"/>
    <property type="molecule type" value="Genomic_DNA"/>
</dbReference>
<dbReference type="SUPFAM" id="SSF53300">
    <property type="entry name" value="vWA-like"/>
    <property type="match status" value="1"/>
</dbReference>
<dbReference type="PANTHER" id="PTHR33608:SF6">
    <property type="entry name" value="BLL2464 PROTEIN"/>
    <property type="match status" value="1"/>
</dbReference>
<accession>A0A250KQY9</accession>
<dbReference type="Proteomes" id="UP000266313">
    <property type="component" value="Chromosome"/>
</dbReference>
<keyword evidence="3" id="KW-1185">Reference proteome</keyword>
<evidence type="ECO:0000259" key="1">
    <source>
        <dbReference type="Pfam" id="PF01882"/>
    </source>
</evidence>
<name>A0A250KQY9_9GAMM</name>
<dbReference type="RefSeq" id="WP_232020546.1">
    <property type="nucleotide sequence ID" value="NZ_AP017928.1"/>
</dbReference>
<reference evidence="2 3" key="1">
    <citation type="submission" date="2016-12" db="EMBL/GenBank/DDBJ databases">
        <title>Genome sequencing of Methylocaldum marinum.</title>
        <authorList>
            <person name="Takeuchi M."/>
            <person name="Kamagata Y."/>
            <person name="Hiraoka S."/>
            <person name="Oshima K."/>
            <person name="Hattori M."/>
            <person name="Iwasaki W."/>
        </authorList>
    </citation>
    <scope>NUCLEOTIDE SEQUENCE [LARGE SCALE GENOMIC DNA]</scope>
    <source>
        <strain evidence="2 3">S8</strain>
    </source>
</reference>
<evidence type="ECO:0000313" key="2">
    <source>
        <dbReference type="EMBL" id="BBA33391.1"/>
    </source>
</evidence>
<dbReference type="Pfam" id="PF01882">
    <property type="entry name" value="DUF58"/>
    <property type="match status" value="1"/>
</dbReference>
<dbReference type="InterPro" id="IPR002881">
    <property type="entry name" value="DUF58"/>
</dbReference>
<dbReference type="AlphaFoldDB" id="A0A250KQY9"/>
<protein>
    <recommendedName>
        <fullName evidence="1">DUF58 domain-containing protein</fullName>
    </recommendedName>
</protein>
<evidence type="ECO:0000313" key="3">
    <source>
        <dbReference type="Proteomes" id="UP000266313"/>
    </source>
</evidence>
<dbReference type="InterPro" id="IPR036465">
    <property type="entry name" value="vWFA_dom_sf"/>
</dbReference>
<gene>
    <name evidence="2" type="ORF">sS8_1431</name>
</gene>
<sequence>MISKHTEEFHYRVRWRSDAVRPGFHPSRRSGAGERFHGLAPLLQHPDPRRIDLRASMLDPFGGYAVRIYEQRSAIKVFAAVDLSASMEFRGDSSKMTMLADFLGSLALSAYRTGDAFGIIGCSEKIHAEFSLPVCRHPAMALNLVNRLRRFRPRGTNARALSEVARFLPTSRALVFLVSDFHMPLTLIKRTLVSLGRHDVVPLVFWDAKEMSGGAALGFRRMRDLEDGSERLLLLRPKLRERLEESYRDRRQRLVHLFLSHGREPLFLEEGFRADDVTRYFQRAL</sequence>
<dbReference type="KEGG" id="mmai:sS8_1431"/>
<organism evidence="2 3">
    <name type="scientific">Methylocaldum marinum</name>
    <dbReference type="NCBI Taxonomy" id="1432792"/>
    <lineage>
        <taxon>Bacteria</taxon>
        <taxon>Pseudomonadati</taxon>
        <taxon>Pseudomonadota</taxon>
        <taxon>Gammaproteobacteria</taxon>
        <taxon>Methylococcales</taxon>
        <taxon>Methylococcaceae</taxon>
        <taxon>Methylocaldum</taxon>
    </lineage>
</organism>
<feature type="domain" description="DUF58" evidence="1">
    <location>
        <begin position="66"/>
        <end position="252"/>
    </location>
</feature>